<feature type="region of interest" description="Disordered" evidence="1">
    <location>
        <begin position="1612"/>
        <end position="1632"/>
    </location>
</feature>
<feature type="transmembrane region" description="Helical" evidence="2">
    <location>
        <begin position="208"/>
        <end position="234"/>
    </location>
</feature>
<keyword evidence="2" id="KW-0472">Membrane</keyword>
<proteinExistence type="predicted"/>
<feature type="compositionally biased region" description="Basic and acidic residues" evidence="1">
    <location>
        <begin position="2518"/>
        <end position="2527"/>
    </location>
</feature>
<organism evidence="3">
    <name type="scientific">Corethron hystrix</name>
    <dbReference type="NCBI Taxonomy" id="216773"/>
    <lineage>
        <taxon>Eukaryota</taxon>
        <taxon>Sar</taxon>
        <taxon>Stramenopiles</taxon>
        <taxon>Ochrophyta</taxon>
        <taxon>Bacillariophyta</taxon>
        <taxon>Coscinodiscophyceae</taxon>
        <taxon>Corethrophycidae</taxon>
        <taxon>Corethrales</taxon>
        <taxon>Corethraceae</taxon>
        <taxon>Corethron</taxon>
    </lineage>
</organism>
<keyword evidence="2" id="KW-0812">Transmembrane</keyword>
<feature type="compositionally biased region" description="Polar residues" evidence="1">
    <location>
        <begin position="1617"/>
        <end position="1632"/>
    </location>
</feature>
<dbReference type="Gene3D" id="3.15.10.10">
    <property type="entry name" value="Bactericidal permeability-increasing protein, domain 1"/>
    <property type="match status" value="1"/>
</dbReference>
<sequence length="2728" mass="304283">MSNNIEECAQYKISTKNEGGARQYRSLICGLAPLQSSVVGRPSPPSLPSKEDDDYVVPPDPHALSLHLTRLLNDPSPLLPYPLPDGSICSDNNRDTLSVPCAPTHASLLAHAELDLFCGPSNGAISHRPLHPHVSYFAALYCVRRSDWDASFHRACDLRWFRFEDGWEDDDGSFPSLWEEAAAKVLMAAVEGRACSIRERIRNMLVRCIVAGVATLTVAWTGGWCLGAACAGWAEAVLCTAGVQVVRVLAAFVFFFEIWDDNIHYGYGQECRQKLAETSMAPSDITERFWLRRCTLSTGAMTFKSPYLARITLTLVSIQQWIQATERVGQDGTFLQRSVYFLYSILLLLWNLSIGSIQLICVRASYCFEGIFERILSLLTKEFPYDDDTDEDFIKSKEHLVKKLGTTLGLRSHGDVVVIWRRRSKRLHDEAVYYAQEVLMARSPLAEECANAATPSNRESHHHTIMTSLQRRHHHHRHASSFSHKMYHGLSSSSRRRWHHQESHQYYRRRNSFRVRSNITEEMAAEEHHGCGIEVRIETPECHTSHCRQTPGLHQSGDVGSGNMPCPIYHRHGTGSRFEWHRSPGTTHMLTHQEGDISLADSTCGTPLALPASDFVAGTMQRTICEEDCHPDGNGTEVRSFRNVDNMGPTSLSLSSSTEKENVGGWNVLIGRAQKKKCHHASPTSTRFSVGRFSYFGKGHAPTNMTTAPSPPPLPLSPTSAPSPSFSPISNGGHRNRQARHLLSFSSSLANGAMRSWRTTRPPPVTIPPVPPYHDPWRDEGVSALDPSIPDVAHVTPPPHPRDASFPDVPSLPWWDDKRRDPVAPIPVPETYIPEHRRHHTIHGKHLASRSYSSSSAVEDQYFLGQEEEFQGLHSGRSPILRPSSLCSSSRKRQLHVDEHYEEDSDSFSDSCYEGGSVCTDMSFDTNSEVGTVITLGTDVTAGGGLGRSPGGRGMGGERLDARQWVDVGVRLGVRLLNNDAVQRVIAPKINATTAAKPVMEGEGGQRLLDPGDGIILSASSLLNESQGGLKDSTALLKDAGGSAPQRIEERGAAMQLLNRIKKASAVDLPSATTGGLGEIPTKNETFRIGEEGKDETLEYEISDKKLLSSSSTTDEVIISTGEHMITSTHVVPKHSIWTTASCLLPMVTATHGHDQEQPQGPTAKQHVYHNKKDQLNRNKQVPYRSPSNRRSRTAYVQYHGNSAKRRSVCIDAPPPSPSSEPIFCHVNTSTSSSPDYWPNSNSFGESDLGLTTTTTSTNISMNTNTPRRKWHSNTELQYHLGSSLAPPQPEPEPIKTTNTTTADTTFNMRKILESAAVHADFFEGRAVCGKIDPWESVTAAYIVPPTSQPLHPESSCPHHRRSSLVSTEDCESGNGLLRQNSAVGSCIEVTLERQMPRRNKYQHAPLARGCKVVVPLFPQAWNLPGCFEPKPRRKGETRLVPHQMATVVSSRRIYVPPTSRDRNVSSQIPQTETNTLELVLHLDRCFLRNGQFAVLHHRIPDTSPLPRHSAYPIGSPVITSFGLAILVGWRVEDDVHVVRNLWGRGRRDSAAAYLHRKSLRGRAEASVGFEVDTDIGRGVVLGYVGSGGKDWRGGKYVVSLHRVAGSRCGSERSLRDTNVPNNSRGRSMGTANAHFTNGRDIVMLDGRKIRGCKSAVFVPVLEQIREAARYQIQYDAYEAALIDTERRARGASYLQLRMLGNGGGLLLETKSDESDADSSNLFVKKRSSRGLTLSDLEVFLSSLLRAINESPSLGEDFNAFMSSFIEVVERIGTTAIDMTRHKGKERERREKEKCNSNDGYDATARSGERVQWIMPPDEESIVKSQAIETDATVCTAGGPDSTRNNSANFPDFSVIDDLLGFLTNKDKGAEETSATTTRTHKTSLSSSFSSTAPLSSDQLDDQNDPTVKREKRAFIILSVLLRAVAIAKVNVRDRADIKIALSGVRETLLLIRTIIQVRTQNISQHTRTLRRQTRKKLEQFIGPIQRRLGHFGKKLLTRIEREGEKNRIKHSRFLELLIRDGRLIRAVDNERWEKCLSLVERAIVKAQIVDAKTLAQYKQSVMLLYHTLAPTSGGQASAKRNTEKLARLAKVLKVLLSPKRTLLKFVQKKEVLDALERIMVRVFSDDAEASMMLNIYAFNFHNFRELILLRNQDIAGSFWERLLDAAHEEFEWGVTRMPEQMRDFGEPFSDLFLMGVCSLKRKRNGEQGSWLNFLDDEKAVALINELELKLIESITFMCDDVKDMVEVMPYYATIDDDILNLLDQVELEKVLLESIEAMVDKDRFFKHLRDKSFAAIDRFLDYLPKLSIPVDKRELPGGWLLTCRGKGGGDLTLSQVNLSRENMVCKLIGSDNLLALDKKSPAFASATTIPGVSSPPNQSNNSVSSSNNHPLSFDIIKTESNGNVEVVSVLDEIRALLLNAENHGYWGADVQGMEFPGSKSSNIGSKLLKDVPVSKKVNRALEKWAKHEIDDDQLMEVAIRDVSHHIRMKEGLVEAKDYNNNGSSREKKDMIDDKYDRQGRYDHDQDTSPDFSNSTVVLSPSPCSSNDSNSGKKSFFDNRDWKFNPKKDPTVLNLEIKNLMGKLDQFLFRVEPKFRNNIFDPVFQGTATLTIKDTSIRLKVSCHKERLIKLGKELVVPVFQLQELDLNLNKVNLVFEETGADWMLNKIVTGLNDIIKESVEANLKTEMANMINDALEHFNSFVEVNSEATLKVLGIKLDDLKENIVWV</sequence>
<evidence type="ECO:0000313" key="3">
    <source>
        <dbReference type="EMBL" id="CAD8876883.1"/>
    </source>
</evidence>
<feature type="region of interest" description="Disordered" evidence="1">
    <location>
        <begin position="701"/>
        <end position="735"/>
    </location>
</feature>
<protein>
    <submittedName>
        <fullName evidence="3">Uncharacterized protein</fullName>
    </submittedName>
</protein>
<feature type="compositionally biased region" description="Low complexity" evidence="1">
    <location>
        <begin position="2540"/>
        <end position="2550"/>
    </location>
</feature>
<name>A0A7S1B870_9STRA</name>
<feature type="compositionally biased region" description="Low complexity" evidence="1">
    <location>
        <begin position="1873"/>
        <end position="1897"/>
    </location>
</feature>
<evidence type="ECO:0000256" key="1">
    <source>
        <dbReference type="SAM" id="MobiDB-lite"/>
    </source>
</evidence>
<feature type="region of interest" description="Disordered" evidence="1">
    <location>
        <begin position="1152"/>
        <end position="1193"/>
    </location>
</feature>
<gene>
    <name evidence="3" type="ORF">CHYS00102_LOCUS4061</name>
</gene>
<accession>A0A7S1B870</accession>
<feature type="region of interest" description="Disordered" evidence="1">
    <location>
        <begin position="1781"/>
        <end position="1802"/>
    </location>
</feature>
<evidence type="ECO:0000256" key="2">
    <source>
        <dbReference type="SAM" id="Phobius"/>
    </source>
</evidence>
<feature type="region of interest" description="Disordered" evidence="1">
    <location>
        <begin position="1281"/>
        <end position="1300"/>
    </location>
</feature>
<reference evidence="3" key="1">
    <citation type="submission" date="2021-01" db="EMBL/GenBank/DDBJ databases">
        <authorList>
            <person name="Corre E."/>
            <person name="Pelletier E."/>
            <person name="Niang G."/>
            <person name="Scheremetjew M."/>
            <person name="Finn R."/>
            <person name="Kale V."/>
            <person name="Holt S."/>
            <person name="Cochrane G."/>
            <person name="Meng A."/>
            <person name="Brown T."/>
            <person name="Cohen L."/>
        </authorList>
    </citation>
    <scope>NUCLEOTIDE SEQUENCE</scope>
    <source>
        <strain evidence="3">308</strain>
    </source>
</reference>
<dbReference type="EMBL" id="HBFR01005709">
    <property type="protein sequence ID" value="CAD8876883.1"/>
    <property type="molecule type" value="Transcribed_RNA"/>
</dbReference>
<feature type="region of interest" description="Disordered" evidence="1">
    <location>
        <begin position="1870"/>
        <end position="1905"/>
    </location>
</feature>
<feature type="compositionally biased region" description="Polar residues" evidence="1">
    <location>
        <begin position="2529"/>
        <end position="2539"/>
    </location>
</feature>
<keyword evidence="2" id="KW-1133">Transmembrane helix</keyword>
<feature type="region of interest" description="Disordered" evidence="1">
    <location>
        <begin position="2518"/>
        <end position="2553"/>
    </location>
</feature>
<feature type="transmembrane region" description="Helical" evidence="2">
    <location>
        <begin position="240"/>
        <end position="259"/>
    </location>
</feature>
<feature type="compositionally biased region" description="Low complexity" evidence="1">
    <location>
        <begin position="717"/>
        <end position="728"/>
    </location>
</feature>
<feature type="compositionally biased region" description="Basic and acidic residues" evidence="1">
    <location>
        <begin position="1781"/>
        <end position="1796"/>
    </location>
</feature>
<feature type="transmembrane region" description="Helical" evidence="2">
    <location>
        <begin position="340"/>
        <end position="360"/>
    </location>
</feature>